<name>A0A9Q5Z5Z8_NOSLI</name>
<comment type="caution">
    <text evidence="1">The sequence shown here is derived from an EMBL/GenBank/DDBJ whole genome shotgun (WGS) entry which is preliminary data.</text>
</comment>
<dbReference type="AlphaFoldDB" id="A0A9Q5Z5Z8"/>
<dbReference type="EMBL" id="LAHD01000147">
    <property type="protein sequence ID" value="PHJ95283.1"/>
    <property type="molecule type" value="Genomic_DNA"/>
</dbReference>
<reference evidence="1 2" key="1">
    <citation type="submission" date="2015-02" db="EMBL/GenBank/DDBJ databases">
        <title>Nostoc linckia genome annotation.</title>
        <authorList>
            <person name="Zhou Z."/>
        </authorList>
    </citation>
    <scope>NUCLEOTIDE SEQUENCE [LARGE SCALE GENOMIC DNA]</scope>
    <source>
        <strain evidence="2">z8</strain>
    </source>
</reference>
<accession>A0A9Q5Z5Z8</accession>
<proteinExistence type="predicted"/>
<organism evidence="1 2">
    <name type="scientific">Nostoc linckia z8</name>
    <dbReference type="NCBI Taxonomy" id="1628746"/>
    <lineage>
        <taxon>Bacteria</taxon>
        <taxon>Bacillati</taxon>
        <taxon>Cyanobacteriota</taxon>
        <taxon>Cyanophyceae</taxon>
        <taxon>Nostocales</taxon>
        <taxon>Nostocaceae</taxon>
        <taxon>Nostoc</taxon>
    </lineage>
</organism>
<evidence type="ECO:0000313" key="2">
    <source>
        <dbReference type="Proteomes" id="UP000222310"/>
    </source>
</evidence>
<evidence type="ECO:0000313" key="1">
    <source>
        <dbReference type="EMBL" id="PHJ95283.1"/>
    </source>
</evidence>
<dbReference type="Proteomes" id="UP000222310">
    <property type="component" value="Unassembled WGS sequence"/>
</dbReference>
<evidence type="ECO:0008006" key="3">
    <source>
        <dbReference type="Google" id="ProtNLM"/>
    </source>
</evidence>
<dbReference type="NCBIfam" id="TIGR01847">
    <property type="entry name" value="bacteriocin_sig"/>
    <property type="match status" value="1"/>
</dbReference>
<dbReference type="InterPro" id="IPR010133">
    <property type="entry name" value="Bacteriocin_signal_seq"/>
</dbReference>
<sequence length="84" mass="9404">MQINKHECAKILKQQEKMFQIEGLEELSENELQEVVGGTLQDDLNDFLALIPNADIEALFLDYLAADVSVSLTSHGKSSNQRRA</sequence>
<gene>
    <name evidence="1" type="ORF">VF08_32285</name>
</gene>
<protein>
    <recommendedName>
        <fullName evidence="3">Bacteriocin</fullName>
    </recommendedName>
</protein>